<organism evidence="2 3">
    <name type="scientific">Rhododendron griersonianum</name>
    <dbReference type="NCBI Taxonomy" id="479676"/>
    <lineage>
        <taxon>Eukaryota</taxon>
        <taxon>Viridiplantae</taxon>
        <taxon>Streptophyta</taxon>
        <taxon>Embryophyta</taxon>
        <taxon>Tracheophyta</taxon>
        <taxon>Spermatophyta</taxon>
        <taxon>Magnoliopsida</taxon>
        <taxon>eudicotyledons</taxon>
        <taxon>Gunneridae</taxon>
        <taxon>Pentapetalae</taxon>
        <taxon>asterids</taxon>
        <taxon>Ericales</taxon>
        <taxon>Ericaceae</taxon>
        <taxon>Ericoideae</taxon>
        <taxon>Rhodoreae</taxon>
        <taxon>Rhododendron</taxon>
    </lineage>
</organism>
<keyword evidence="3" id="KW-1185">Reference proteome</keyword>
<dbReference type="AlphaFoldDB" id="A0AAV6IUF5"/>
<protein>
    <submittedName>
        <fullName evidence="2">Uncharacterized protein</fullName>
    </submittedName>
</protein>
<dbReference type="EMBL" id="JACTNZ010000009">
    <property type="protein sequence ID" value="KAG5532471.1"/>
    <property type="molecule type" value="Genomic_DNA"/>
</dbReference>
<gene>
    <name evidence="2" type="ORF">RHGRI_026939</name>
</gene>
<evidence type="ECO:0000313" key="2">
    <source>
        <dbReference type="EMBL" id="KAG5532471.1"/>
    </source>
</evidence>
<sequence length="67" mass="7188">MMMKVSAAMLATMEGGNSAMVVAALWKDTRCFERIYDDEGVGGDVSDDGRRELDHGGSGHGGRRRVA</sequence>
<feature type="compositionally biased region" description="Basic and acidic residues" evidence="1">
    <location>
        <begin position="47"/>
        <end position="57"/>
    </location>
</feature>
<evidence type="ECO:0000313" key="3">
    <source>
        <dbReference type="Proteomes" id="UP000823749"/>
    </source>
</evidence>
<name>A0AAV6IUF5_9ERIC</name>
<accession>A0AAV6IUF5</accession>
<proteinExistence type="predicted"/>
<dbReference type="Proteomes" id="UP000823749">
    <property type="component" value="Chromosome 9"/>
</dbReference>
<comment type="caution">
    <text evidence="2">The sequence shown here is derived from an EMBL/GenBank/DDBJ whole genome shotgun (WGS) entry which is preliminary data.</text>
</comment>
<evidence type="ECO:0000256" key="1">
    <source>
        <dbReference type="SAM" id="MobiDB-lite"/>
    </source>
</evidence>
<reference evidence="2" key="1">
    <citation type="submission" date="2020-08" db="EMBL/GenBank/DDBJ databases">
        <title>Plant Genome Project.</title>
        <authorList>
            <person name="Zhang R.-G."/>
        </authorList>
    </citation>
    <scope>NUCLEOTIDE SEQUENCE</scope>
    <source>
        <strain evidence="2">WSP0</strain>
        <tissue evidence="2">Leaf</tissue>
    </source>
</reference>
<feature type="region of interest" description="Disordered" evidence="1">
    <location>
        <begin position="38"/>
        <end position="67"/>
    </location>
</feature>